<evidence type="ECO:0000256" key="1">
    <source>
        <dbReference type="ARBA" id="ARBA00009995"/>
    </source>
</evidence>
<dbReference type="KEGG" id="pavi:110773103"/>
<accession>A0A6P5U286</accession>
<dbReference type="PANTHER" id="PTHR11926">
    <property type="entry name" value="GLUCOSYL/GLUCURONOSYL TRANSFERASES"/>
    <property type="match status" value="1"/>
</dbReference>
<evidence type="ECO:0000313" key="3">
    <source>
        <dbReference type="RefSeq" id="XP_021833300.1"/>
    </source>
</evidence>
<evidence type="ECO:0000313" key="2">
    <source>
        <dbReference type="Proteomes" id="UP000515124"/>
    </source>
</evidence>
<sequence>MGCKRYPTLVEKGLAPLKEESYLTNGFLDQVIDWVPKTKAIRLKDLPKSFQTTNPNDILFKLALEAMDRVDKASAVVLRTFDELEADVLHALSSMPPPAYTIGPLQLLLNQIPQHPLKSMGYSLWKEETECLQWFNAKAPNSVVL</sequence>
<gene>
    <name evidence="3" type="primary">LOC110773103</name>
</gene>
<proteinExistence type="inferred from homology"/>
<dbReference type="Gene3D" id="3.40.50.2000">
    <property type="entry name" value="Glycogen Phosphorylase B"/>
    <property type="match status" value="1"/>
</dbReference>
<dbReference type="PANTHER" id="PTHR11926:SF1516">
    <property type="entry name" value="GLYCOSYLTRANSFERASE"/>
    <property type="match status" value="1"/>
</dbReference>
<comment type="similarity">
    <text evidence="1">Belongs to the UDP-glycosyltransferase family.</text>
</comment>
<protein>
    <submittedName>
        <fullName evidence="3">7-deoxyloganetin glucosyltransferase-like</fullName>
    </submittedName>
</protein>
<dbReference type="RefSeq" id="XP_021833300.1">
    <property type="nucleotide sequence ID" value="XM_021977608.1"/>
</dbReference>
<dbReference type="AlphaFoldDB" id="A0A6P5U286"/>
<organism evidence="2 3">
    <name type="scientific">Prunus avium</name>
    <name type="common">Cherry</name>
    <name type="synonym">Cerasus avium</name>
    <dbReference type="NCBI Taxonomy" id="42229"/>
    <lineage>
        <taxon>Eukaryota</taxon>
        <taxon>Viridiplantae</taxon>
        <taxon>Streptophyta</taxon>
        <taxon>Embryophyta</taxon>
        <taxon>Tracheophyta</taxon>
        <taxon>Spermatophyta</taxon>
        <taxon>Magnoliopsida</taxon>
        <taxon>eudicotyledons</taxon>
        <taxon>Gunneridae</taxon>
        <taxon>Pentapetalae</taxon>
        <taxon>rosids</taxon>
        <taxon>fabids</taxon>
        <taxon>Rosales</taxon>
        <taxon>Rosaceae</taxon>
        <taxon>Amygdaloideae</taxon>
        <taxon>Amygdaleae</taxon>
        <taxon>Prunus</taxon>
    </lineage>
</organism>
<dbReference type="Proteomes" id="UP000515124">
    <property type="component" value="Unplaced"/>
</dbReference>
<dbReference type="GO" id="GO:0080043">
    <property type="term" value="F:quercetin 3-O-glucosyltransferase activity"/>
    <property type="evidence" value="ECO:0007669"/>
    <property type="project" value="TreeGrafter"/>
</dbReference>
<name>A0A6P5U286_PRUAV</name>
<dbReference type="GeneID" id="110773103"/>
<reference evidence="3" key="1">
    <citation type="submission" date="2025-08" db="UniProtKB">
        <authorList>
            <consortium name="RefSeq"/>
        </authorList>
    </citation>
    <scope>IDENTIFICATION</scope>
</reference>
<dbReference type="GO" id="GO:0080044">
    <property type="term" value="F:quercetin 7-O-glucosyltransferase activity"/>
    <property type="evidence" value="ECO:0007669"/>
    <property type="project" value="TreeGrafter"/>
</dbReference>
<keyword evidence="2" id="KW-1185">Reference proteome</keyword>
<dbReference type="SUPFAM" id="SSF53756">
    <property type="entry name" value="UDP-Glycosyltransferase/glycogen phosphorylase"/>
    <property type="match status" value="1"/>
</dbReference>